<organism evidence="1 2">
    <name type="scientific">Gloeophyllum trabeum (strain ATCC 11539 / FP-39264 / Madison 617)</name>
    <name type="common">Brown rot fungus</name>
    <dbReference type="NCBI Taxonomy" id="670483"/>
    <lineage>
        <taxon>Eukaryota</taxon>
        <taxon>Fungi</taxon>
        <taxon>Dikarya</taxon>
        <taxon>Basidiomycota</taxon>
        <taxon>Agaricomycotina</taxon>
        <taxon>Agaricomycetes</taxon>
        <taxon>Gloeophyllales</taxon>
        <taxon>Gloeophyllaceae</taxon>
        <taxon>Gloeophyllum</taxon>
    </lineage>
</organism>
<dbReference type="Gene3D" id="3.30.710.10">
    <property type="entry name" value="Potassium Channel Kv1.1, Chain A"/>
    <property type="match status" value="1"/>
</dbReference>
<keyword evidence="2" id="KW-1185">Reference proteome</keyword>
<evidence type="ECO:0008006" key="3">
    <source>
        <dbReference type="Google" id="ProtNLM"/>
    </source>
</evidence>
<gene>
    <name evidence="1" type="ORF">GLOTRDRAFT_49425</name>
</gene>
<reference evidence="1 2" key="1">
    <citation type="journal article" date="2012" name="Science">
        <title>The Paleozoic origin of enzymatic lignin decomposition reconstructed from 31 fungal genomes.</title>
        <authorList>
            <person name="Floudas D."/>
            <person name="Binder M."/>
            <person name="Riley R."/>
            <person name="Barry K."/>
            <person name="Blanchette R.A."/>
            <person name="Henrissat B."/>
            <person name="Martinez A.T."/>
            <person name="Otillar R."/>
            <person name="Spatafora J.W."/>
            <person name="Yadav J.S."/>
            <person name="Aerts A."/>
            <person name="Benoit I."/>
            <person name="Boyd A."/>
            <person name="Carlson A."/>
            <person name="Copeland A."/>
            <person name="Coutinho P.M."/>
            <person name="de Vries R.P."/>
            <person name="Ferreira P."/>
            <person name="Findley K."/>
            <person name="Foster B."/>
            <person name="Gaskell J."/>
            <person name="Glotzer D."/>
            <person name="Gorecki P."/>
            <person name="Heitman J."/>
            <person name="Hesse C."/>
            <person name="Hori C."/>
            <person name="Igarashi K."/>
            <person name="Jurgens J.A."/>
            <person name="Kallen N."/>
            <person name="Kersten P."/>
            <person name="Kohler A."/>
            <person name="Kuees U."/>
            <person name="Kumar T.K.A."/>
            <person name="Kuo A."/>
            <person name="LaButti K."/>
            <person name="Larrondo L.F."/>
            <person name="Lindquist E."/>
            <person name="Ling A."/>
            <person name="Lombard V."/>
            <person name="Lucas S."/>
            <person name="Lundell T."/>
            <person name="Martin R."/>
            <person name="McLaughlin D.J."/>
            <person name="Morgenstern I."/>
            <person name="Morin E."/>
            <person name="Murat C."/>
            <person name="Nagy L.G."/>
            <person name="Nolan M."/>
            <person name="Ohm R.A."/>
            <person name="Patyshakuliyeva A."/>
            <person name="Rokas A."/>
            <person name="Ruiz-Duenas F.J."/>
            <person name="Sabat G."/>
            <person name="Salamov A."/>
            <person name="Samejima M."/>
            <person name="Schmutz J."/>
            <person name="Slot J.C."/>
            <person name="St John F."/>
            <person name="Stenlid J."/>
            <person name="Sun H."/>
            <person name="Sun S."/>
            <person name="Syed K."/>
            <person name="Tsang A."/>
            <person name="Wiebenga A."/>
            <person name="Young D."/>
            <person name="Pisabarro A."/>
            <person name="Eastwood D.C."/>
            <person name="Martin F."/>
            <person name="Cullen D."/>
            <person name="Grigoriev I.V."/>
            <person name="Hibbett D.S."/>
        </authorList>
    </citation>
    <scope>NUCLEOTIDE SEQUENCE [LARGE SCALE GENOMIC DNA]</scope>
    <source>
        <strain evidence="1 2">ATCC 11539</strain>
    </source>
</reference>
<dbReference type="eggNOG" id="ENOG502SIS4">
    <property type="taxonomic scope" value="Eukaryota"/>
</dbReference>
<name>S7RES6_GLOTA</name>
<proteinExistence type="predicted"/>
<dbReference type="EMBL" id="KB469312">
    <property type="protein sequence ID" value="EPQ50974.1"/>
    <property type="molecule type" value="Genomic_DNA"/>
</dbReference>
<dbReference type="RefSeq" id="XP_007870389.1">
    <property type="nucleotide sequence ID" value="XM_007872198.1"/>
</dbReference>
<dbReference type="HOGENOM" id="CLU_040061_0_0_1"/>
<dbReference type="KEGG" id="gtr:GLOTRDRAFT_49425"/>
<dbReference type="OMA" id="LAYHALM"/>
<evidence type="ECO:0000313" key="2">
    <source>
        <dbReference type="Proteomes" id="UP000030669"/>
    </source>
</evidence>
<dbReference type="Proteomes" id="UP000030669">
    <property type="component" value="Unassembled WGS sequence"/>
</dbReference>
<dbReference type="InterPro" id="IPR011333">
    <property type="entry name" value="SKP1/BTB/POZ_sf"/>
</dbReference>
<dbReference type="AlphaFoldDB" id="S7RES6"/>
<sequence length="378" mass="40493">MSNIFLRDSMLRLSIPTRDAAYYIPDGNTVLLVENTLFKVHRSNLMKDGSTFDTLFSLPSEGGHSASPGAAPTVGGTVVEGESDDNPIRLQGDAADEFRALLWALYALPHELMIATTPEANPVLLFNLARITHKYQFKSILAWALGALVTFYSRSGAFDALPGPGDAGCAGGAPTLVQLTELAALCECADLLDAAVRKWREQIADGKDVALAIGMAERLSIRPLMGLAYNAMLLKGRAAWDAEPLLSREQRVRLLSGHYALSRLWEKLPLAPPALSHNVRCASPPRCGKAWAALWRDALEKGAQILPVRYVDVLGKLRVAEGIVRTVLDVELGAGAGAGTQDSGVAIAACCKEAALAATSLKLREVEEGLAEHFTDVP</sequence>
<accession>S7RES6</accession>
<dbReference type="OrthoDB" id="3238373at2759"/>
<protein>
    <recommendedName>
        <fullName evidence="3">BTB domain-containing protein</fullName>
    </recommendedName>
</protein>
<dbReference type="GeneID" id="19306660"/>
<evidence type="ECO:0000313" key="1">
    <source>
        <dbReference type="EMBL" id="EPQ50974.1"/>
    </source>
</evidence>